<dbReference type="InterPro" id="IPR043502">
    <property type="entry name" value="DNA/RNA_pol_sf"/>
</dbReference>
<dbReference type="GO" id="GO:0004519">
    <property type="term" value="F:endonuclease activity"/>
    <property type="evidence" value="ECO:0007669"/>
    <property type="project" value="UniProtKB-KW"/>
</dbReference>
<feature type="domain" description="Reverse transcriptase RNase H-like" evidence="7">
    <location>
        <begin position="170"/>
        <end position="270"/>
    </location>
</feature>
<dbReference type="GO" id="GO:0016787">
    <property type="term" value="F:hydrolase activity"/>
    <property type="evidence" value="ECO:0007669"/>
    <property type="project" value="UniProtKB-KW"/>
</dbReference>
<dbReference type="Proteomes" id="UP000603453">
    <property type="component" value="Unassembled WGS sequence"/>
</dbReference>
<evidence type="ECO:0000256" key="1">
    <source>
        <dbReference type="ARBA" id="ARBA00022679"/>
    </source>
</evidence>
<organism evidence="8 9">
    <name type="scientific">Mucor saturninus</name>
    <dbReference type="NCBI Taxonomy" id="64648"/>
    <lineage>
        <taxon>Eukaryota</taxon>
        <taxon>Fungi</taxon>
        <taxon>Fungi incertae sedis</taxon>
        <taxon>Mucoromycota</taxon>
        <taxon>Mucoromycotina</taxon>
        <taxon>Mucoromycetes</taxon>
        <taxon>Mucorales</taxon>
        <taxon>Mucorineae</taxon>
        <taxon>Mucoraceae</taxon>
        <taxon>Mucor</taxon>
    </lineage>
</organism>
<keyword evidence="9" id="KW-1185">Reference proteome</keyword>
<evidence type="ECO:0000259" key="7">
    <source>
        <dbReference type="Pfam" id="PF17917"/>
    </source>
</evidence>
<proteinExistence type="predicted"/>
<keyword evidence="3" id="KW-0540">Nuclease</keyword>
<keyword evidence="6" id="KW-0695">RNA-directed DNA polymerase</keyword>
<accession>A0A8H7QHR1</accession>
<reference evidence="8" key="1">
    <citation type="submission" date="2020-12" db="EMBL/GenBank/DDBJ databases">
        <title>Metabolic potential, ecology and presence of endohyphal bacteria is reflected in genomic diversity of Mucoromycotina.</title>
        <authorList>
            <person name="Muszewska A."/>
            <person name="Okrasinska A."/>
            <person name="Steczkiewicz K."/>
            <person name="Drgas O."/>
            <person name="Orlowska M."/>
            <person name="Perlinska-Lenart U."/>
            <person name="Aleksandrzak-Piekarczyk T."/>
            <person name="Szatraj K."/>
            <person name="Zielenkiewicz U."/>
            <person name="Pilsyk S."/>
            <person name="Malc E."/>
            <person name="Mieczkowski P."/>
            <person name="Kruszewska J.S."/>
            <person name="Biernat P."/>
            <person name="Pawlowska J."/>
        </authorList>
    </citation>
    <scope>NUCLEOTIDE SEQUENCE</scope>
    <source>
        <strain evidence="8">WA0000017839</strain>
    </source>
</reference>
<keyword evidence="4" id="KW-0255">Endonuclease</keyword>
<dbReference type="CDD" id="cd09274">
    <property type="entry name" value="RNase_HI_RT_Ty3"/>
    <property type="match status" value="1"/>
</dbReference>
<dbReference type="EMBL" id="JAEPRD010000277">
    <property type="protein sequence ID" value="KAG2192671.1"/>
    <property type="molecule type" value="Genomic_DNA"/>
</dbReference>
<comment type="caution">
    <text evidence="8">The sequence shown here is derived from an EMBL/GenBank/DDBJ whole genome shotgun (WGS) entry which is preliminary data.</text>
</comment>
<dbReference type="InterPro" id="IPR043128">
    <property type="entry name" value="Rev_trsase/Diguanyl_cyclase"/>
</dbReference>
<evidence type="ECO:0000256" key="3">
    <source>
        <dbReference type="ARBA" id="ARBA00022722"/>
    </source>
</evidence>
<sequence length="295" mass="32997">MAAAITVYLICLPHHLRLVIIMKLLLAAIYHPSTIIANSASVNLIIQDAMPHNSAPLCPFLSIPYNNTTATTQIAVGPYFQVLFSREAPDPSSINNRTFTHEYSDPFFQCGYYRRFVHNYAALAQPLTRLLKKEVPFTWDEEQERAFRSLQGCLVNPPILAFPDREMVQVLTTDASTRGLGAVLSQAPKDDLAKETVIAFGSRALRGSERNYAATHLEALGLIWGIVRFRHYLAGRKFILRTDHAALVFIVNNAKPSPKLSRWAAALMEYDFVIQHQPGRDNPADALSRLLAPQV</sequence>
<dbReference type="Gene3D" id="3.30.70.270">
    <property type="match status" value="1"/>
</dbReference>
<name>A0A8H7QHR1_9FUNG</name>
<keyword evidence="1" id="KW-0808">Transferase</keyword>
<dbReference type="AlphaFoldDB" id="A0A8H7QHR1"/>
<evidence type="ECO:0000256" key="5">
    <source>
        <dbReference type="ARBA" id="ARBA00022801"/>
    </source>
</evidence>
<evidence type="ECO:0000313" key="9">
    <source>
        <dbReference type="Proteomes" id="UP000603453"/>
    </source>
</evidence>
<dbReference type="PANTHER" id="PTHR37984:SF5">
    <property type="entry name" value="PROTEIN NYNRIN-LIKE"/>
    <property type="match status" value="1"/>
</dbReference>
<dbReference type="FunFam" id="3.30.70.270:FF:000020">
    <property type="entry name" value="Transposon Tf2-6 polyprotein-like Protein"/>
    <property type="match status" value="1"/>
</dbReference>
<dbReference type="PANTHER" id="PTHR37984">
    <property type="entry name" value="PROTEIN CBG26694"/>
    <property type="match status" value="1"/>
</dbReference>
<evidence type="ECO:0000256" key="2">
    <source>
        <dbReference type="ARBA" id="ARBA00022695"/>
    </source>
</evidence>
<protein>
    <recommendedName>
        <fullName evidence="7">Reverse transcriptase RNase H-like domain-containing protein</fullName>
    </recommendedName>
</protein>
<dbReference type="InterPro" id="IPR041373">
    <property type="entry name" value="RT_RNaseH"/>
</dbReference>
<dbReference type="Pfam" id="PF17917">
    <property type="entry name" value="RT_RNaseH"/>
    <property type="match status" value="1"/>
</dbReference>
<evidence type="ECO:0000256" key="4">
    <source>
        <dbReference type="ARBA" id="ARBA00022759"/>
    </source>
</evidence>
<dbReference type="SUPFAM" id="SSF56672">
    <property type="entry name" value="DNA/RNA polymerases"/>
    <property type="match status" value="1"/>
</dbReference>
<dbReference type="GO" id="GO:0003964">
    <property type="term" value="F:RNA-directed DNA polymerase activity"/>
    <property type="evidence" value="ECO:0007669"/>
    <property type="project" value="UniProtKB-KW"/>
</dbReference>
<evidence type="ECO:0000256" key="6">
    <source>
        <dbReference type="ARBA" id="ARBA00022918"/>
    </source>
</evidence>
<gene>
    <name evidence="8" type="ORF">INT47_009241</name>
</gene>
<dbReference type="InterPro" id="IPR050951">
    <property type="entry name" value="Retrovirus_Pol_polyprotein"/>
</dbReference>
<keyword evidence="5" id="KW-0378">Hydrolase</keyword>
<evidence type="ECO:0000313" key="8">
    <source>
        <dbReference type="EMBL" id="KAG2192671.1"/>
    </source>
</evidence>
<dbReference type="OrthoDB" id="2254302at2759"/>
<keyword evidence="2" id="KW-0548">Nucleotidyltransferase</keyword>